<dbReference type="GeneID" id="24792745"/>
<feature type="domain" description="Metallo-beta-lactamase" evidence="1">
    <location>
        <begin position="25"/>
        <end position="190"/>
    </location>
</feature>
<sequence>MQVTALIEDIKPDNSDLYSEKGLSIHIQRDDDNILFDTGVTGAFVDNARKLGIDLTAVDVTAISHGHFDHGGGLGRFMELNESSPVYLRPQSNGNHYFKAFYFLKKDIGLDKQLFADYADRIHLITKFTEIARDTYLLTDMPLKYPAPAGGKYLYMEKGNQVVPDDFSHEQMMVILEEDGMVIFSGCSHHGVLNMVEAALDQFPNTHIKALFGGFHFIGLPFFNHTAESKENIESIGSKLAEYPIERVYTGHCTGRKGYPLLKNVMGDSVDYFATGDTVKL</sequence>
<reference evidence="2 3" key="1">
    <citation type="submission" date="2013-12" db="EMBL/GenBank/DDBJ databases">
        <title>The complete genome sequence of Methanobacterium sp. BRM9.</title>
        <authorList>
            <consortium name="Pastoral Greenhouse Gas Research Consortium"/>
            <person name="Kelly W.J."/>
            <person name="Leahy S.C."/>
            <person name="Perry R."/>
            <person name="Li D."/>
            <person name="Altermann E."/>
            <person name="Lambie S.C."/>
            <person name="Attwood G.T."/>
        </authorList>
    </citation>
    <scope>NUCLEOTIDE SEQUENCE [LARGE SCALE GENOMIC DNA]</scope>
    <source>
        <strain evidence="2 3">BRM9</strain>
    </source>
</reference>
<protein>
    <submittedName>
        <fullName evidence="2">Metallo-beta-lactamase superfamily protein</fullName>
    </submittedName>
</protein>
<dbReference type="RefSeq" id="WP_048085366.1">
    <property type="nucleotide sequence ID" value="NZ_CP006933.1"/>
</dbReference>
<dbReference type="InterPro" id="IPR036866">
    <property type="entry name" value="RibonucZ/Hydroxyglut_hydro"/>
</dbReference>
<organism evidence="2 3">
    <name type="scientific">Methanobacterium formicicum</name>
    <dbReference type="NCBI Taxonomy" id="2162"/>
    <lineage>
        <taxon>Archaea</taxon>
        <taxon>Methanobacteriati</taxon>
        <taxon>Methanobacteriota</taxon>
        <taxon>Methanomada group</taxon>
        <taxon>Methanobacteria</taxon>
        <taxon>Methanobacteriales</taxon>
        <taxon>Methanobacteriaceae</taxon>
        <taxon>Methanobacterium</taxon>
    </lineage>
</organism>
<dbReference type="EMBL" id="CP006933">
    <property type="protein sequence ID" value="AIS32390.1"/>
    <property type="molecule type" value="Genomic_DNA"/>
</dbReference>
<dbReference type="OrthoDB" id="7773at2157"/>
<dbReference type="Gene3D" id="3.60.15.10">
    <property type="entry name" value="Ribonuclease Z/Hydroxyacylglutathione hydrolase-like"/>
    <property type="match status" value="1"/>
</dbReference>
<dbReference type="InterPro" id="IPR001279">
    <property type="entry name" value="Metallo-B-lactamas"/>
</dbReference>
<dbReference type="AlphaFoldDB" id="A0A089ZGU0"/>
<dbReference type="InterPro" id="IPR041712">
    <property type="entry name" value="DHPS-like_MBL-fold"/>
</dbReference>
<dbReference type="GO" id="GO:0016740">
    <property type="term" value="F:transferase activity"/>
    <property type="evidence" value="ECO:0007669"/>
    <property type="project" value="TreeGrafter"/>
</dbReference>
<gene>
    <name evidence="2" type="ORF">BRM9_1578</name>
</gene>
<name>A0A089ZGU0_METFO</name>
<dbReference type="SUPFAM" id="SSF56281">
    <property type="entry name" value="Metallo-hydrolase/oxidoreductase"/>
    <property type="match status" value="1"/>
</dbReference>
<dbReference type="Pfam" id="PF00753">
    <property type="entry name" value="Lactamase_B"/>
    <property type="match status" value="1"/>
</dbReference>
<dbReference type="CDD" id="cd07713">
    <property type="entry name" value="DHPS-like_MBL-fold"/>
    <property type="match status" value="1"/>
</dbReference>
<evidence type="ECO:0000313" key="3">
    <source>
        <dbReference type="Proteomes" id="UP000029661"/>
    </source>
</evidence>
<dbReference type="STRING" id="2162.BRM9_1578"/>
<proteinExistence type="predicted"/>
<evidence type="ECO:0000313" key="2">
    <source>
        <dbReference type="EMBL" id="AIS32390.1"/>
    </source>
</evidence>
<dbReference type="PANTHER" id="PTHR13754:SF13">
    <property type="entry name" value="METALLO-BETA-LACTAMASE SUPERFAMILY PROTEIN (AFU_ORTHOLOGUE AFUA_3G07630)"/>
    <property type="match status" value="1"/>
</dbReference>
<dbReference type="Proteomes" id="UP000029661">
    <property type="component" value="Chromosome"/>
</dbReference>
<dbReference type="PANTHER" id="PTHR13754">
    <property type="entry name" value="METALLO-BETA-LACTAMASE SUPERFAMILY PROTEIN"/>
    <property type="match status" value="1"/>
</dbReference>
<dbReference type="InterPro" id="IPR052926">
    <property type="entry name" value="Metallo-beta-lactamase_dom"/>
</dbReference>
<evidence type="ECO:0000259" key="1">
    <source>
        <dbReference type="Pfam" id="PF00753"/>
    </source>
</evidence>
<dbReference type="KEGG" id="mfc:BRM9_1578"/>
<accession>A0A089ZGU0</accession>